<dbReference type="AlphaFoldDB" id="A0AAV1CWR0"/>
<evidence type="ECO:0000313" key="2">
    <source>
        <dbReference type="EMBL" id="CAI9098953.1"/>
    </source>
</evidence>
<evidence type="ECO:0000313" key="3">
    <source>
        <dbReference type="Proteomes" id="UP001161247"/>
    </source>
</evidence>
<reference evidence="2" key="1">
    <citation type="submission" date="2023-03" db="EMBL/GenBank/DDBJ databases">
        <authorList>
            <person name="Julca I."/>
        </authorList>
    </citation>
    <scope>NUCLEOTIDE SEQUENCE</scope>
</reference>
<sequence>MGEDFAMLQRPVLKTLSIIQIVSRKFVEPVEQSAMMVQKKPVNTGNVGVGNAENRGNTVNAAGYKPGNYRHMDLKEGCFELIGYPEWWEGLKERKKAEASGRNVANLAETPFDQESGLQSNSEIMMAMMRFMQQEMSKMMKGKSVGKEGDQANFAHFHEFAASSPDPQHDVDPIVDNPPLTASPRIDQSHSNQTDHGPSLSSQPDPIPSHNQEPLRRSTRSTKPPSWLQDFHTDRAHFAHPLSTTFLPHPDSSPYTPNTYPYTMPSNFSATHMSFLAQITPQPIKLKFSEPNGSSSKDSKIIDNKEPSASSPPPPPPQAPPHALKSALKRSKTSSQEEPKPEVASSGKRLRFKTSTDASEAKVIEAMKKIASHIKNPSKFSKAIQAGSVKPATSDHFFAILEVAMSSPTACNEASLRADYHPLFSAAQDAAEFFNNKQKNLLRTWTIRAVVANDLLTDDSFLFSKASGRADGVNSSSVDEGRVKEPDPFGLDALIPGTSRNEDRMTGKKEAIKTKALEEEEAKKFLRRQREALFTCLETSARRHKTPWCQTVINILS</sequence>
<accession>A0AAV1CWR0</accession>
<dbReference type="PANTHER" id="PTHR36749:SF1">
    <property type="entry name" value="F7O18.3 PROTEIN"/>
    <property type="match status" value="1"/>
</dbReference>
<organism evidence="2 3">
    <name type="scientific">Oldenlandia corymbosa var. corymbosa</name>
    <dbReference type="NCBI Taxonomy" id="529605"/>
    <lineage>
        <taxon>Eukaryota</taxon>
        <taxon>Viridiplantae</taxon>
        <taxon>Streptophyta</taxon>
        <taxon>Embryophyta</taxon>
        <taxon>Tracheophyta</taxon>
        <taxon>Spermatophyta</taxon>
        <taxon>Magnoliopsida</taxon>
        <taxon>eudicotyledons</taxon>
        <taxon>Gunneridae</taxon>
        <taxon>Pentapetalae</taxon>
        <taxon>asterids</taxon>
        <taxon>lamiids</taxon>
        <taxon>Gentianales</taxon>
        <taxon>Rubiaceae</taxon>
        <taxon>Rubioideae</taxon>
        <taxon>Spermacoceae</taxon>
        <taxon>Hedyotis-Oldenlandia complex</taxon>
        <taxon>Oldenlandia</taxon>
    </lineage>
</organism>
<feature type="region of interest" description="Disordered" evidence="1">
    <location>
        <begin position="286"/>
        <end position="357"/>
    </location>
</feature>
<dbReference type="PANTHER" id="PTHR36749">
    <property type="entry name" value="F7O18.3 PROTEIN"/>
    <property type="match status" value="1"/>
</dbReference>
<proteinExistence type="predicted"/>
<feature type="compositionally biased region" description="Polar residues" evidence="1">
    <location>
        <begin position="189"/>
        <end position="212"/>
    </location>
</feature>
<evidence type="ECO:0000256" key="1">
    <source>
        <dbReference type="SAM" id="MobiDB-lite"/>
    </source>
</evidence>
<feature type="compositionally biased region" description="Basic and acidic residues" evidence="1">
    <location>
        <begin position="297"/>
        <end position="306"/>
    </location>
</feature>
<name>A0AAV1CWR0_OLDCO</name>
<dbReference type="EMBL" id="OX459120">
    <property type="protein sequence ID" value="CAI9098953.1"/>
    <property type="molecule type" value="Genomic_DNA"/>
</dbReference>
<protein>
    <submittedName>
        <fullName evidence="2">OLC1v1035692C1</fullName>
    </submittedName>
</protein>
<gene>
    <name evidence="2" type="ORF">OLC1_LOCUS9058</name>
</gene>
<dbReference type="Proteomes" id="UP001161247">
    <property type="component" value="Chromosome 3"/>
</dbReference>
<feature type="compositionally biased region" description="Pro residues" evidence="1">
    <location>
        <begin position="310"/>
        <end position="320"/>
    </location>
</feature>
<feature type="region of interest" description="Disordered" evidence="1">
    <location>
        <begin position="469"/>
        <end position="505"/>
    </location>
</feature>
<keyword evidence="3" id="KW-1185">Reference proteome</keyword>
<feature type="region of interest" description="Disordered" evidence="1">
    <location>
        <begin position="162"/>
        <end position="228"/>
    </location>
</feature>